<dbReference type="EMBL" id="JABSTR010000001">
    <property type="protein sequence ID" value="KAH9361985.1"/>
    <property type="molecule type" value="Genomic_DNA"/>
</dbReference>
<gene>
    <name evidence="2" type="ORF">HPB48_014924</name>
</gene>
<feature type="compositionally biased region" description="Basic and acidic residues" evidence="1">
    <location>
        <begin position="211"/>
        <end position="255"/>
    </location>
</feature>
<organism evidence="2 3">
    <name type="scientific">Haemaphysalis longicornis</name>
    <name type="common">Bush tick</name>
    <dbReference type="NCBI Taxonomy" id="44386"/>
    <lineage>
        <taxon>Eukaryota</taxon>
        <taxon>Metazoa</taxon>
        <taxon>Ecdysozoa</taxon>
        <taxon>Arthropoda</taxon>
        <taxon>Chelicerata</taxon>
        <taxon>Arachnida</taxon>
        <taxon>Acari</taxon>
        <taxon>Parasitiformes</taxon>
        <taxon>Ixodida</taxon>
        <taxon>Ixodoidea</taxon>
        <taxon>Ixodidae</taxon>
        <taxon>Haemaphysalinae</taxon>
        <taxon>Haemaphysalis</taxon>
    </lineage>
</organism>
<accession>A0A9J6FI12</accession>
<sequence>MAERLSTMSSGRDPPRRNGNPTGTLKRLTTEARLPKLPADHFRVIQGKHDMLCPNYGQNIYIISTPRMENAKAYVQLKQLQIGGKTYRAAAYLAAQENTCKGVVREVGLMHTDEDLEKMFVNERNPTMLDAKRIKNSKTVVLLFNGMKLALEEGARSRAKVTASKPRTHGCPHPRKSCSRSKRRRSSVRWRSPGNQGPAAAQGPCRLAARRTGEARPLKDPARENESRDNRTWADRAADARADKPPMDREEKQSM</sequence>
<evidence type="ECO:0000313" key="3">
    <source>
        <dbReference type="Proteomes" id="UP000821853"/>
    </source>
</evidence>
<evidence type="ECO:0000313" key="2">
    <source>
        <dbReference type="EMBL" id="KAH9361985.1"/>
    </source>
</evidence>
<proteinExistence type="predicted"/>
<feature type="region of interest" description="Disordered" evidence="1">
    <location>
        <begin position="1"/>
        <end position="26"/>
    </location>
</feature>
<dbReference type="Proteomes" id="UP000821853">
    <property type="component" value="Chromosome 1"/>
</dbReference>
<dbReference type="VEuPathDB" id="VectorBase:HLOH_041323"/>
<reference evidence="2 3" key="1">
    <citation type="journal article" date="2020" name="Cell">
        <title>Large-Scale Comparative Analyses of Tick Genomes Elucidate Their Genetic Diversity and Vector Capacities.</title>
        <authorList>
            <consortium name="Tick Genome and Microbiome Consortium (TIGMIC)"/>
            <person name="Jia N."/>
            <person name="Wang J."/>
            <person name="Shi W."/>
            <person name="Du L."/>
            <person name="Sun Y."/>
            <person name="Zhan W."/>
            <person name="Jiang J.F."/>
            <person name="Wang Q."/>
            <person name="Zhang B."/>
            <person name="Ji P."/>
            <person name="Bell-Sakyi L."/>
            <person name="Cui X.M."/>
            <person name="Yuan T.T."/>
            <person name="Jiang B.G."/>
            <person name="Yang W.F."/>
            <person name="Lam T.T."/>
            <person name="Chang Q.C."/>
            <person name="Ding S.J."/>
            <person name="Wang X.J."/>
            <person name="Zhu J.G."/>
            <person name="Ruan X.D."/>
            <person name="Zhao L."/>
            <person name="Wei J.T."/>
            <person name="Ye R.Z."/>
            <person name="Que T.C."/>
            <person name="Du C.H."/>
            <person name="Zhou Y.H."/>
            <person name="Cheng J.X."/>
            <person name="Dai P.F."/>
            <person name="Guo W.B."/>
            <person name="Han X.H."/>
            <person name="Huang E.J."/>
            <person name="Li L.F."/>
            <person name="Wei W."/>
            <person name="Gao Y.C."/>
            <person name="Liu J.Z."/>
            <person name="Shao H.Z."/>
            <person name="Wang X."/>
            <person name="Wang C.C."/>
            <person name="Yang T.C."/>
            <person name="Huo Q.B."/>
            <person name="Li W."/>
            <person name="Chen H.Y."/>
            <person name="Chen S.E."/>
            <person name="Zhou L.G."/>
            <person name="Ni X.B."/>
            <person name="Tian J.H."/>
            <person name="Sheng Y."/>
            <person name="Liu T."/>
            <person name="Pan Y.S."/>
            <person name="Xia L.Y."/>
            <person name="Li J."/>
            <person name="Zhao F."/>
            <person name="Cao W.C."/>
        </authorList>
    </citation>
    <scope>NUCLEOTIDE SEQUENCE [LARGE SCALE GENOMIC DNA]</scope>
    <source>
        <strain evidence="2">HaeL-2018</strain>
    </source>
</reference>
<keyword evidence="3" id="KW-1185">Reference proteome</keyword>
<evidence type="ECO:0000256" key="1">
    <source>
        <dbReference type="SAM" id="MobiDB-lite"/>
    </source>
</evidence>
<feature type="region of interest" description="Disordered" evidence="1">
    <location>
        <begin position="157"/>
        <end position="255"/>
    </location>
</feature>
<feature type="compositionally biased region" description="Polar residues" evidence="1">
    <location>
        <begin position="1"/>
        <end position="10"/>
    </location>
</feature>
<comment type="caution">
    <text evidence="2">The sequence shown here is derived from an EMBL/GenBank/DDBJ whole genome shotgun (WGS) entry which is preliminary data.</text>
</comment>
<protein>
    <submittedName>
        <fullName evidence="2">Uncharacterized protein</fullName>
    </submittedName>
</protein>
<feature type="compositionally biased region" description="Basic residues" evidence="1">
    <location>
        <begin position="166"/>
        <end position="188"/>
    </location>
</feature>
<dbReference type="AlphaFoldDB" id="A0A9J6FI12"/>
<name>A0A9J6FI12_HAELO</name>